<dbReference type="EC" id="2.7.13.3" evidence="3"/>
<comment type="subcellular location">
    <subcellularLocation>
        <location evidence="2">Membrane</location>
    </subcellularLocation>
</comment>
<dbReference type="AlphaFoldDB" id="A0A9X3UL36"/>
<keyword evidence="6 11" id="KW-0812">Transmembrane</keyword>
<organism evidence="14 15">
    <name type="scientific">Hoeflea prorocentri</name>
    <dbReference type="NCBI Taxonomy" id="1922333"/>
    <lineage>
        <taxon>Bacteria</taxon>
        <taxon>Pseudomonadati</taxon>
        <taxon>Pseudomonadota</taxon>
        <taxon>Alphaproteobacteria</taxon>
        <taxon>Hyphomicrobiales</taxon>
        <taxon>Rhizobiaceae</taxon>
        <taxon>Hoeflea</taxon>
    </lineage>
</organism>
<comment type="caution">
    <text evidence="14">The sequence shown here is derived from an EMBL/GenBank/DDBJ whole genome shotgun (WGS) entry which is preliminary data.</text>
</comment>
<dbReference type="Pfam" id="PF02518">
    <property type="entry name" value="HATPase_c"/>
    <property type="match status" value="1"/>
</dbReference>
<evidence type="ECO:0000256" key="7">
    <source>
        <dbReference type="ARBA" id="ARBA00022777"/>
    </source>
</evidence>
<dbReference type="InterPro" id="IPR036097">
    <property type="entry name" value="HisK_dim/P_sf"/>
</dbReference>
<dbReference type="PANTHER" id="PTHR45436">
    <property type="entry name" value="SENSOR HISTIDINE KINASE YKOH"/>
    <property type="match status" value="1"/>
</dbReference>
<dbReference type="InterPro" id="IPR003594">
    <property type="entry name" value="HATPase_dom"/>
</dbReference>
<evidence type="ECO:0000256" key="6">
    <source>
        <dbReference type="ARBA" id="ARBA00022692"/>
    </source>
</evidence>
<evidence type="ECO:0000256" key="11">
    <source>
        <dbReference type="SAM" id="Phobius"/>
    </source>
</evidence>
<dbReference type="PROSITE" id="PS50885">
    <property type="entry name" value="HAMP"/>
    <property type="match status" value="1"/>
</dbReference>
<evidence type="ECO:0000259" key="13">
    <source>
        <dbReference type="PROSITE" id="PS50885"/>
    </source>
</evidence>
<dbReference type="Gene3D" id="3.30.565.10">
    <property type="entry name" value="Histidine kinase-like ATPase, C-terminal domain"/>
    <property type="match status" value="1"/>
</dbReference>
<dbReference type="SMART" id="SM00387">
    <property type="entry name" value="HATPase_c"/>
    <property type="match status" value="1"/>
</dbReference>
<feature type="domain" description="Histidine kinase" evidence="12">
    <location>
        <begin position="250"/>
        <end position="463"/>
    </location>
</feature>
<keyword evidence="9" id="KW-0902">Two-component regulatory system</keyword>
<dbReference type="PANTHER" id="PTHR45436:SF1">
    <property type="entry name" value="SENSOR PROTEIN QSEC"/>
    <property type="match status" value="1"/>
</dbReference>
<proteinExistence type="predicted"/>
<comment type="catalytic activity">
    <reaction evidence="1">
        <text>ATP + protein L-histidine = ADP + protein N-phospho-L-histidine.</text>
        <dbReference type="EC" id="2.7.13.3"/>
    </reaction>
</comment>
<evidence type="ECO:0000313" key="14">
    <source>
        <dbReference type="EMBL" id="MDA5400356.1"/>
    </source>
</evidence>
<dbReference type="InterPro" id="IPR005467">
    <property type="entry name" value="His_kinase_dom"/>
</dbReference>
<dbReference type="CDD" id="cd00082">
    <property type="entry name" value="HisKA"/>
    <property type="match status" value="1"/>
</dbReference>
<feature type="domain" description="HAMP" evidence="13">
    <location>
        <begin position="191"/>
        <end position="242"/>
    </location>
</feature>
<dbReference type="InterPro" id="IPR013727">
    <property type="entry name" value="2CSK_N"/>
</dbReference>
<dbReference type="PRINTS" id="PR00344">
    <property type="entry name" value="BCTRLSENSOR"/>
</dbReference>
<keyword evidence="15" id="KW-1185">Reference proteome</keyword>
<evidence type="ECO:0000256" key="3">
    <source>
        <dbReference type="ARBA" id="ARBA00012438"/>
    </source>
</evidence>
<keyword evidence="10 11" id="KW-0472">Membrane</keyword>
<reference evidence="14" key="1">
    <citation type="submission" date="2022-11" db="EMBL/GenBank/DDBJ databases">
        <title>Draft genome sequence of Hoeflea poritis E7-10 and Hoeflea prorocentri PM5-8, separated from scleractinian coral Porites lutea and marine dinoflagellate.</title>
        <authorList>
            <person name="Zhang G."/>
            <person name="Wei Q."/>
            <person name="Cai L."/>
        </authorList>
    </citation>
    <scope>NUCLEOTIDE SEQUENCE</scope>
    <source>
        <strain evidence="14">PM5-8</strain>
    </source>
</reference>
<evidence type="ECO:0000256" key="9">
    <source>
        <dbReference type="ARBA" id="ARBA00023012"/>
    </source>
</evidence>
<sequence length="463" mass="50409">MTAVRSSYSLRSRLLLWLLLPLLAIGLLALFDSYRSAREIADEISDRVLAGSALAIAERIFVNDDGSLEVDIPYVALEMLTSSAEDRVFYRIEGAEAEFITGYRQLAVPDETDRTERDTLFANARFRGEPIRIAVLPGAASSDTVSLTYRVIIAETTNARAKMARDILLRSAVRQAVLIATAVLIVWIAVTLSLRPLYRLQEAVGRRSPDDLRPIEHRVPGEVSGLVLTINDLVRRFGSSISALRNFTANASHQLRTPLTVMRTQLEIANRAATPDERQAALKETDEAIGEAERVLSQLLVLARLDSTDQGDVAGRRCDLADVSRQVCQDLIAGNLSPDIDLGYEGPEHLAARGDAVLMREMLRNIIENSLRHGGRPIEITVRLRAEDGRAVLEIEDDGSGIAPSERQSVLQRFERGGDTASEGSGLGLAIAHEIAALFGGTLDLATPESGKGLLVRIGFAAA</sequence>
<dbReference type="GO" id="GO:0005886">
    <property type="term" value="C:plasma membrane"/>
    <property type="evidence" value="ECO:0007669"/>
    <property type="project" value="TreeGrafter"/>
</dbReference>
<dbReference type="EMBL" id="JAPJZI010000001">
    <property type="protein sequence ID" value="MDA5400356.1"/>
    <property type="molecule type" value="Genomic_DNA"/>
</dbReference>
<dbReference type="SMART" id="SM00388">
    <property type="entry name" value="HisKA"/>
    <property type="match status" value="1"/>
</dbReference>
<dbReference type="GO" id="GO:0000155">
    <property type="term" value="F:phosphorelay sensor kinase activity"/>
    <property type="evidence" value="ECO:0007669"/>
    <property type="project" value="InterPro"/>
</dbReference>
<dbReference type="InterPro" id="IPR036890">
    <property type="entry name" value="HATPase_C_sf"/>
</dbReference>
<dbReference type="InterPro" id="IPR004358">
    <property type="entry name" value="Sig_transdc_His_kin-like_C"/>
</dbReference>
<protein>
    <recommendedName>
        <fullName evidence="3">histidine kinase</fullName>
        <ecNumber evidence="3">2.7.13.3</ecNumber>
    </recommendedName>
</protein>
<keyword evidence="4" id="KW-0597">Phosphoprotein</keyword>
<keyword evidence="7 14" id="KW-0418">Kinase</keyword>
<dbReference type="Pfam" id="PF08521">
    <property type="entry name" value="2CSK_N"/>
    <property type="match status" value="1"/>
</dbReference>
<evidence type="ECO:0000256" key="10">
    <source>
        <dbReference type="ARBA" id="ARBA00023136"/>
    </source>
</evidence>
<gene>
    <name evidence="14" type="ORF">OQ273_17395</name>
</gene>
<dbReference type="InterPro" id="IPR003661">
    <property type="entry name" value="HisK_dim/P_dom"/>
</dbReference>
<accession>A0A9X3UL36</accession>
<evidence type="ECO:0000259" key="12">
    <source>
        <dbReference type="PROSITE" id="PS50109"/>
    </source>
</evidence>
<dbReference type="SUPFAM" id="SSF55874">
    <property type="entry name" value="ATPase domain of HSP90 chaperone/DNA topoisomerase II/histidine kinase"/>
    <property type="match status" value="1"/>
</dbReference>
<keyword evidence="5" id="KW-0808">Transferase</keyword>
<evidence type="ECO:0000256" key="4">
    <source>
        <dbReference type="ARBA" id="ARBA00022553"/>
    </source>
</evidence>
<dbReference type="Gene3D" id="1.10.287.130">
    <property type="match status" value="1"/>
</dbReference>
<evidence type="ECO:0000256" key="2">
    <source>
        <dbReference type="ARBA" id="ARBA00004370"/>
    </source>
</evidence>
<keyword evidence="8 11" id="KW-1133">Transmembrane helix</keyword>
<evidence type="ECO:0000313" key="15">
    <source>
        <dbReference type="Proteomes" id="UP001151234"/>
    </source>
</evidence>
<name>A0A9X3UL36_9HYPH</name>
<dbReference type="Proteomes" id="UP001151234">
    <property type="component" value="Unassembled WGS sequence"/>
</dbReference>
<dbReference type="InterPro" id="IPR003660">
    <property type="entry name" value="HAMP_dom"/>
</dbReference>
<feature type="transmembrane region" description="Helical" evidence="11">
    <location>
        <begin position="176"/>
        <end position="198"/>
    </location>
</feature>
<evidence type="ECO:0000256" key="1">
    <source>
        <dbReference type="ARBA" id="ARBA00000085"/>
    </source>
</evidence>
<dbReference type="PROSITE" id="PS50109">
    <property type="entry name" value="HIS_KIN"/>
    <property type="match status" value="1"/>
</dbReference>
<dbReference type="Pfam" id="PF00512">
    <property type="entry name" value="HisKA"/>
    <property type="match status" value="1"/>
</dbReference>
<dbReference type="SUPFAM" id="SSF47384">
    <property type="entry name" value="Homodimeric domain of signal transducing histidine kinase"/>
    <property type="match status" value="1"/>
</dbReference>
<evidence type="ECO:0000256" key="5">
    <source>
        <dbReference type="ARBA" id="ARBA00022679"/>
    </source>
</evidence>
<evidence type="ECO:0000256" key="8">
    <source>
        <dbReference type="ARBA" id="ARBA00022989"/>
    </source>
</evidence>
<dbReference type="RefSeq" id="WP_267991842.1">
    <property type="nucleotide sequence ID" value="NZ_JAPJZI010000001.1"/>
</dbReference>
<dbReference type="InterPro" id="IPR050428">
    <property type="entry name" value="TCS_sensor_his_kinase"/>
</dbReference>